<accession>A0AA39HXD4</accession>
<dbReference type="Proteomes" id="UP001175271">
    <property type="component" value="Unassembled WGS sequence"/>
</dbReference>
<feature type="compositionally biased region" description="Low complexity" evidence="5">
    <location>
        <begin position="147"/>
        <end position="165"/>
    </location>
</feature>
<name>A0AA39HXD4_9BILA</name>
<reference evidence="7" key="1">
    <citation type="submission" date="2023-06" db="EMBL/GenBank/DDBJ databases">
        <title>Genomic analysis of the entomopathogenic nematode Steinernema hermaphroditum.</title>
        <authorList>
            <person name="Schwarz E.M."/>
            <person name="Heppert J.K."/>
            <person name="Baniya A."/>
            <person name="Schwartz H.T."/>
            <person name="Tan C.-H."/>
            <person name="Antoshechkin I."/>
            <person name="Sternberg P.W."/>
            <person name="Goodrich-Blair H."/>
            <person name="Dillman A.R."/>
        </authorList>
    </citation>
    <scope>NUCLEOTIDE SEQUENCE</scope>
    <source>
        <strain evidence="7">PS9179</strain>
        <tissue evidence="7">Whole animal</tissue>
    </source>
</reference>
<feature type="compositionally biased region" description="Polar residues" evidence="5">
    <location>
        <begin position="405"/>
        <end position="414"/>
    </location>
</feature>
<dbReference type="SMART" id="SM00356">
    <property type="entry name" value="ZnF_C3H1"/>
    <property type="match status" value="1"/>
</dbReference>
<evidence type="ECO:0000313" key="8">
    <source>
        <dbReference type="Proteomes" id="UP001175271"/>
    </source>
</evidence>
<proteinExistence type="predicted"/>
<dbReference type="AlphaFoldDB" id="A0AA39HXD4"/>
<evidence type="ECO:0000256" key="4">
    <source>
        <dbReference type="PROSITE-ProRule" id="PRU00723"/>
    </source>
</evidence>
<feature type="compositionally biased region" description="Basic and acidic residues" evidence="5">
    <location>
        <begin position="251"/>
        <end position="274"/>
    </location>
</feature>
<dbReference type="GO" id="GO:0008270">
    <property type="term" value="F:zinc ion binding"/>
    <property type="evidence" value="ECO:0007669"/>
    <property type="project" value="UniProtKB-KW"/>
</dbReference>
<evidence type="ECO:0000256" key="2">
    <source>
        <dbReference type="ARBA" id="ARBA00022771"/>
    </source>
</evidence>
<dbReference type="InterPro" id="IPR000571">
    <property type="entry name" value="Znf_CCCH"/>
</dbReference>
<keyword evidence="8" id="KW-1185">Reference proteome</keyword>
<keyword evidence="3 4" id="KW-0862">Zinc</keyword>
<feature type="zinc finger region" description="C3H1-type" evidence="4">
    <location>
        <begin position="372"/>
        <end position="400"/>
    </location>
</feature>
<dbReference type="Gene3D" id="6.10.250.3220">
    <property type="match status" value="1"/>
</dbReference>
<evidence type="ECO:0000259" key="6">
    <source>
        <dbReference type="PROSITE" id="PS50103"/>
    </source>
</evidence>
<dbReference type="Pfam" id="PF00642">
    <property type="entry name" value="zf-CCCH"/>
    <property type="match status" value="1"/>
</dbReference>
<feature type="compositionally biased region" description="Basic and acidic residues" evidence="5">
    <location>
        <begin position="352"/>
        <end position="363"/>
    </location>
</feature>
<protein>
    <recommendedName>
        <fullName evidence="6">C3H1-type domain-containing protein</fullName>
    </recommendedName>
</protein>
<keyword evidence="2 4" id="KW-0863">Zinc-finger</keyword>
<gene>
    <name evidence="7" type="ORF">QR680_007028</name>
</gene>
<evidence type="ECO:0000313" key="7">
    <source>
        <dbReference type="EMBL" id="KAK0413856.1"/>
    </source>
</evidence>
<evidence type="ECO:0000256" key="1">
    <source>
        <dbReference type="ARBA" id="ARBA00022723"/>
    </source>
</evidence>
<feature type="compositionally biased region" description="Basic and acidic residues" evidence="5">
    <location>
        <begin position="430"/>
        <end position="450"/>
    </location>
</feature>
<comment type="caution">
    <text evidence="7">The sequence shown here is derived from an EMBL/GenBank/DDBJ whole genome shotgun (WGS) entry which is preliminary data.</text>
</comment>
<organism evidence="7 8">
    <name type="scientific">Steinernema hermaphroditum</name>
    <dbReference type="NCBI Taxonomy" id="289476"/>
    <lineage>
        <taxon>Eukaryota</taxon>
        <taxon>Metazoa</taxon>
        <taxon>Ecdysozoa</taxon>
        <taxon>Nematoda</taxon>
        <taxon>Chromadorea</taxon>
        <taxon>Rhabditida</taxon>
        <taxon>Tylenchina</taxon>
        <taxon>Panagrolaimomorpha</taxon>
        <taxon>Strongyloidoidea</taxon>
        <taxon>Steinernematidae</taxon>
        <taxon>Steinernema</taxon>
    </lineage>
</organism>
<feature type="region of interest" description="Disordered" evidence="5">
    <location>
        <begin position="251"/>
        <end position="310"/>
    </location>
</feature>
<feature type="domain" description="C3H1-type" evidence="6">
    <location>
        <begin position="372"/>
        <end position="400"/>
    </location>
</feature>
<feature type="compositionally biased region" description="Basic and acidic residues" evidence="5">
    <location>
        <begin position="286"/>
        <end position="307"/>
    </location>
</feature>
<dbReference type="PROSITE" id="PS50103">
    <property type="entry name" value="ZF_C3H1"/>
    <property type="match status" value="1"/>
</dbReference>
<keyword evidence="1 4" id="KW-0479">Metal-binding</keyword>
<dbReference type="InterPro" id="IPR036855">
    <property type="entry name" value="Znf_CCCH_sf"/>
</dbReference>
<evidence type="ECO:0000256" key="5">
    <source>
        <dbReference type="SAM" id="MobiDB-lite"/>
    </source>
</evidence>
<dbReference type="SUPFAM" id="SSF90229">
    <property type="entry name" value="CCCH zinc finger"/>
    <property type="match status" value="1"/>
</dbReference>
<feature type="region of interest" description="Disordered" evidence="5">
    <location>
        <begin position="349"/>
        <end position="450"/>
    </location>
</feature>
<evidence type="ECO:0000256" key="3">
    <source>
        <dbReference type="ARBA" id="ARBA00022833"/>
    </source>
</evidence>
<dbReference type="EMBL" id="JAUCMV010000003">
    <property type="protein sequence ID" value="KAK0413856.1"/>
    <property type="molecule type" value="Genomic_DNA"/>
</dbReference>
<feature type="region of interest" description="Disordered" evidence="5">
    <location>
        <begin position="116"/>
        <end position="173"/>
    </location>
</feature>
<sequence>MWSGIEPEPAISHLFDVAQAQFEDFTTHFAPNFDMNEASKWEFNDVEPERPQQSTVVMAPNPSQFFGSPQGDGYWQQMMQAQQPNLVTIQQAQMLHPGYLVQTAGHHRQWGAPFASAGTYSSMGQHSRRGQRAAPPQRHYGRRISRADSQSSSSRDPLSSSSSSSQGCKTPQISSAEIETKEGKFFLKCAHCKMDSPIADNVIQAILASPAAEQPSVAAVPTLPDTESISVIKEDVSPTHEVELKAFKETVEERPAEVSSEPAKEENKDADSGMKNEPAVEEESCSEEKSLENEVKEETHPGKKQAEAEVETVLKVAEKKTCPDEQTVQFPTESRRTGRLRFVKAQLTEADEFPKARKEEEVAKPPANTRKENKRRPCHNFARTGQCDYGNDCIFYHDYARHRGGSSTSQPKGRSSNREGQRGHRVWRRSTSDRQEPKSDTGSKKSEGAE</sequence>